<protein>
    <recommendedName>
        <fullName evidence="4">Alpha/beta hydrolase fold-3 domain-containing protein</fullName>
    </recommendedName>
</protein>
<dbReference type="SUPFAM" id="SSF53474">
    <property type="entry name" value="alpha/beta-Hydrolases"/>
    <property type="match status" value="1"/>
</dbReference>
<dbReference type="PANTHER" id="PTHR48081:SF3">
    <property type="entry name" value="ALPHA_BETA HYDROLASE FOLD-3 DOMAIN-CONTAINING PROTEIN"/>
    <property type="match status" value="1"/>
</dbReference>
<keyword evidence="3" id="KW-1185">Reference proteome</keyword>
<dbReference type="RefSeq" id="XP_019035142.1">
    <property type="nucleotide sequence ID" value="XM_019172200.1"/>
</dbReference>
<keyword evidence="1" id="KW-0378">Hydrolase</keyword>
<evidence type="ECO:0000256" key="1">
    <source>
        <dbReference type="ARBA" id="ARBA00022801"/>
    </source>
</evidence>
<dbReference type="OrthoDB" id="19653at2759"/>
<dbReference type="PANTHER" id="PTHR48081">
    <property type="entry name" value="AB HYDROLASE SUPERFAMILY PROTEIN C4A8.06C"/>
    <property type="match status" value="1"/>
</dbReference>
<proteinExistence type="predicted"/>
<dbReference type="GeneID" id="30189223"/>
<dbReference type="Gene3D" id="3.40.50.1820">
    <property type="entry name" value="alpha/beta hydrolase"/>
    <property type="match status" value="1"/>
</dbReference>
<dbReference type="AlphaFoldDB" id="A0A1E3K5J1"/>
<evidence type="ECO:0008006" key="4">
    <source>
        <dbReference type="Google" id="ProtNLM"/>
    </source>
</evidence>
<dbReference type="InterPro" id="IPR029058">
    <property type="entry name" value="AB_hydrolase_fold"/>
</dbReference>
<dbReference type="InterPro" id="IPR050300">
    <property type="entry name" value="GDXG_lipolytic_enzyme"/>
</dbReference>
<evidence type="ECO:0000313" key="3">
    <source>
        <dbReference type="Proteomes" id="UP000094819"/>
    </source>
</evidence>
<dbReference type="GO" id="GO:0016787">
    <property type="term" value="F:hydrolase activity"/>
    <property type="evidence" value="ECO:0007669"/>
    <property type="project" value="UniProtKB-KW"/>
</dbReference>
<comment type="caution">
    <text evidence="2">The sequence shown here is derived from an EMBL/GenBank/DDBJ whole genome shotgun (WGS) entry which is preliminary data.</text>
</comment>
<evidence type="ECO:0000313" key="2">
    <source>
        <dbReference type="EMBL" id="ODO08285.1"/>
    </source>
</evidence>
<organism evidence="2 3">
    <name type="scientific">Cryptococcus wingfieldii CBS 7118</name>
    <dbReference type="NCBI Taxonomy" id="1295528"/>
    <lineage>
        <taxon>Eukaryota</taxon>
        <taxon>Fungi</taxon>
        <taxon>Dikarya</taxon>
        <taxon>Basidiomycota</taxon>
        <taxon>Agaricomycotina</taxon>
        <taxon>Tremellomycetes</taxon>
        <taxon>Tremellales</taxon>
        <taxon>Cryptococcaceae</taxon>
        <taxon>Cryptococcus</taxon>
    </lineage>
</organism>
<sequence length="372" mass="40753">METSVKPTSTLVFDKDLDLKVDVYLPPSIVDGQPESGEEVLKRQDELKKLPAVVYFHHGGMVSGDRAGIFPPDLPERLTSKGIILFSPDYRLLHPSNASDLLTDMHNFFSYLSPYSKPKALISLLSASGFALDASRLVVLGASGGNYAARGAAVMPTVSPRPIGWVSAFGQGNDWLIDDWLKPKDIQTAFPPSHFAYDDAKAEELLKLEEKDFSVADKFTLIDGKFATEKGRSNLQRIWQRDGVYLDHLLCAPGLSESLSSIPYPSRLSRLSSLDARYPHLLLPLSPSVPPNVYIVHGADDKIISVQESKSLEKALGRLGVGKGGRKREVEVDYVEGAGHGLSAEGKKLGEYAEGYDKAMDKLTEWIVKVLA</sequence>
<reference evidence="2 3" key="1">
    <citation type="submission" date="2016-06" db="EMBL/GenBank/DDBJ databases">
        <title>Evolution of pathogenesis and genome organization in the Tremellales.</title>
        <authorList>
            <person name="Cuomo C."/>
            <person name="Litvintseva A."/>
            <person name="Heitman J."/>
            <person name="Chen Y."/>
            <person name="Sun S."/>
            <person name="Springer D."/>
            <person name="Dromer F."/>
            <person name="Young S."/>
            <person name="Zeng Q."/>
            <person name="Chapman S."/>
            <person name="Gujja S."/>
            <person name="Saif S."/>
            <person name="Birren B."/>
        </authorList>
    </citation>
    <scope>NUCLEOTIDE SEQUENCE [LARGE SCALE GENOMIC DNA]</scope>
    <source>
        <strain evidence="2 3">CBS 7118</strain>
    </source>
</reference>
<dbReference type="Proteomes" id="UP000094819">
    <property type="component" value="Unassembled WGS sequence"/>
</dbReference>
<accession>A0A1E3K5J1</accession>
<gene>
    <name evidence="2" type="ORF">L198_00008</name>
</gene>
<name>A0A1E3K5J1_9TREE</name>
<dbReference type="EMBL" id="AWGH01000001">
    <property type="protein sequence ID" value="ODO08285.1"/>
    <property type="molecule type" value="Genomic_DNA"/>
</dbReference>